<keyword evidence="2" id="KW-1185">Reference proteome</keyword>
<comment type="caution">
    <text evidence="1">The sequence shown here is derived from an EMBL/GenBank/DDBJ whole genome shotgun (WGS) entry which is preliminary data.</text>
</comment>
<proteinExistence type="predicted"/>
<evidence type="ECO:0000313" key="1">
    <source>
        <dbReference type="EMBL" id="GHB82308.1"/>
    </source>
</evidence>
<gene>
    <name evidence="1" type="ORF">GCM10010347_61560</name>
</gene>
<sequence>MRFVPVHGGGAEVHEATYARARGLGQQGAGAFGVDRPALFLRAADAGREVDDGGDAVADPAQRGRVGEIAGHRLDGRCAAVAVAGGGAVVGQQPQHGGVRAGGAQPLCHVGADEAGAARHEDPFGYQRQPFAGELGVDDRGTGMCPGPVIPHPAHADHLAVRK</sequence>
<accession>A0ABQ3F1L3</accession>
<evidence type="ECO:0000313" key="2">
    <source>
        <dbReference type="Proteomes" id="UP000642673"/>
    </source>
</evidence>
<organism evidence="1 2">
    <name type="scientific">Streptomyces cirratus</name>
    <dbReference type="NCBI Taxonomy" id="68187"/>
    <lineage>
        <taxon>Bacteria</taxon>
        <taxon>Bacillati</taxon>
        <taxon>Actinomycetota</taxon>
        <taxon>Actinomycetes</taxon>
        <taxon>Kitasatosporales</taxon>
        <taxon>Streptomycetaceae</taxon>
        <taxon>Streptomyces</taxon>
    </lineage>
</organism>
<dbReference type="EMBL" id="BMVP01000021">
    <property type="protein sequence ID" value="GHB82308.1"/>
    <property type="molecule type" value="Genomic_DNA"/>
</dbReference>
<dbReference type="Proteomes" id="UP000642673">
    <property type="component" value="Unassembled WGS sequence"/>
</dbReference>
<protein>
    <submittedName>
        <fullName evidence="1">Uncharacterized protein</fullName>
    </submittedName>
</protein>
<reference evidence="2" key="1">
    <citation type="journal article" date="2019" name="Int. J. Syst. Evol. Microbiol.">
        <title>The Global Catalogue of Microorganisms (GCM) 10K type strain sequencing project: providing services to taxonomists for standard genome sequencing and annotation.</title>
        <authorList>
            <consortium name="The Broad Institute Genomics Platform"/>
            <consortium name="The Broad Institute Genome Sequencing Center for Infectious Disease"/>
            <person name="Wu L."/>
            <person name="Ma J."/>
        </authorList>
    </citation>
    <scope>NUCLEOTIDE SEQUENCE [LARGE SCALE GENOMIC DNA]</scope>
    <source>
        <strain evidence="2">JCM 4738</strain>
    </source>
</reference>
<name>A0ABQ3F1L3_9ACTN</name>